<keyword evidence="1" id="KW-0732">Signal</keyword>
<evidence type="ECO:0000313" key="4">
    <source>
        <dbReference type="Proteomes" id="UP000240418"/>
    </source>
</evidence>
<reference evidence="3 4" key="1">
    <citation type="submission" date="2018-03" db="EMBL/GenBank/DDBJ databases">
        <title>Genomic Encyclopedia of Archaeal and Bacterial Type Strains, Phase II (KMG-II): from individual species to whole genera.</title>
        <authorList>
            <person name="Goeker M."/>
        </authorList>
    </citation>
    <scope>NUCLEOTIDE SEQUENCE [LARGE SCALE GENOMIC DNA]</scope>
    <source>
        <strain evidence="3 4">DSM 100673</strain>
    </source>
</reference>
<organism evidence="3 4">
    <name type="scientific">Shimia abyssi</name>
    <dbReference type="NCBI Taxonomy" id="1662395"/>
    <lineage>
        <taxon>Bacteria</taxon>
        <taxon>Pseudomonadati</taxon>
        <taxon>Pseudomonadota</taxon>
        <taxon>Alphaproteobacteria</taxon>
        <taxon>Rhodobacterales</taxon>
        <taxon>Roseobacteraceae</taxon>
    </lineage>
</organism>
<dbReference type="Pfam" id="PF03372">
    <property type="entry name" value="Exo_endo_phos"/>
    <property type="match status" value="1"/>
</dbReference>
<gene>
    <name evidence="3" type="ORF">CLV88_10780</name>
</gene>
<sequence length="816" mass="90962">MTLSLRSFSRPRLSGALLLGLTTLFAGAILAPSAAWAQDPQKLECSQANAPAFPAWPQGTPGHEVGQLIQTWFENSAQVEFNKCHRAISPQESTPSKFRPNVNFPKTKPEPQNYPWLALDPITQPQAYLDSVLNYAMQSCGSDYVDWDGTQCGWFHAPWMHDLREPMHGLTRERSSRLGELHPSQTTRTANWAVSMYNDVGGHGFHRIWGEDRAYPKTKDFAFDDGTVAVKLLFSLAAPEQVPYLRYAKTWDIHDGKKIVKARLMQIDVLVKDARLTDGQYPAPNDDLVGWAMGSYLYNGAIETSPRCDQVSSDVATCEQSRWRDRMVPIGIQWGNDPQSFAGPTPPQGTSNPAPVQHWLNDDVTTMFANIRTMSGHPPHLGRDGRMNGPVDNHRSTCLACHGRAVDFGRAEPDWLRYIPFVVDEGASNEALRPFFRNLNSDEPFVAGTQSLDYSLQAALGVAKYRAWVNTTQIRNDLKDKTSDVTPAYAPYDAIDGELTIATWNIANLHHQSGEPLRMRAAAREDVDFTRLRDFAATSLGAADIIALQEIGSPLALSRIFPADKYHLILSDRYQPGTEHNAPDRRGIYNALAISKQRFPHRPKVSTVDALSLTHFEFDKRTGLGQDRATRSAMSVELTLNDKPISLLNVHMKSICHTGKIDGNIDESHDQAWQRYPCRTLAAQVEILENWIDMQGDRGRNVVILGDFNRQLNATDGTGASADDVWRDLNDGKGAPLVKGPSDPDDVCWPNHDGRHVSHIDMIIANDRLVSEAQMSTARKIGYDAYDDPTQFPEYAGRGRYRLSDHCPVILTLGGN</sequence>
<feature type="chain" id="PRO_5015200891" description="Endonuclease/exonuclease/phosphatase domain-containing protein" evidence="1">
    <location>
        <begin position="38"/>
        <end position="816"/>
    </location>
</feature>
<feature type="domain" description="Endonuclease/exonuclease/phosphatase" evidence="2">
    <location>
        <begin position="502"/>
        <end position="806"/>
    </location>
</feature>
<evidence type="ECO:0000256" key="1">
    <source>
        <dbReference type="SAM" id="SignalP"/>
    </source>
</evidence>
<dbReference type="EMBL" id="PYGJ01000007">
    <property type="protein sequence ID" value="PSL19137.1"/>
    <property type="molecule type" value="Genomic_DNA"/>
</dbReference>
<evidence type="ECO:0000313" key="3">
    <source>
        <dbReference type="EMBL" id="PSL19137.1"/>
    </source>
</evidence>
<keyword evidence="4" id="KW-1185">Reference proteome</keyword>
<name>A0A2P8FBL5_9RHOB</name>
<dbReference type="InterPro" id="IPR036691">
    <property type="entry name" value="Endo/exonu/phosph_ase_sf"/>
</dbReference>
<dbReference type="GO" id="GO:0003824">
    <property type="term" value="F:catalytic activity"/>
    <property type="evidence" value="ECO:0007669"/>
    <property type="project" value="InterPro"/>
</dbReference>
<dbReference type="Proteomes" id="UP000240418">
    <property type="component" value="Unassembled WGS sequence"/>
</dbReference>
<feature type="signal peptide" evidence="1">
    <location>
        <begin position="1"/>
        <end position="37"/>
    </location>
</feature>
<evidence type="ECO:0000259" key="2">
    <source>
        <dbReference type="Pfam" id="PF03372"/>
    </source>
</evidence>
<proteinExistence type="predicted"/>
<accession>A0A2P8FBL5</accession>
<comment type="caution">
    <text evidence="3">The sequence shown here is derived from an EMBL/GenBank/DDBJ whole genome shotgun (WGS) entry which is preliminary data.</text>
</comment>
<dbReference type="OrthoDB" id="7857816at2"/>
<dbReference type="AlphaFoldDB" id="A0A2P8FBL5"/>
<dbReference type="SUPFAM" id="SSF56219">
    <property type="entry name" value="DNase I-like"/>
    <property type="match status" value="1"/>
</dbReference>
<dbReference type="RefSeq" id="WP_106608755.1">
    <property type="nucleotide sequence ID" value="NZ_PYGJ01000007.1"/>
</dbReference>
<dbReference type="InterPro" id="IPR005135">
    <property type="entry name" value="Endo/exonuclease/phosphatase"/>
</dbReference>
<protein>
    <recommendedName>
        <fullName evidence="2">Endonuclease/exonuclease/phosphatase domain-containing protein</fullName>
    </recommendedName>
</protein>
<dbReference type="Gene3D" id="3.60.10.10">
    <property type="entry name" value="Endonuclease/exonuclease/phosphatase"/>
    <property type="match status" value="1"/>
</dbReference>